<dbReference type="PRINTS" id="PR00114">
    <property type="entry name" value="STPHPHTASE"/>
</dbReference>
<dbReference type="SUPFAM" id="SSF56300">
    <property type="entry name" value="Metallo-dependent phosphatases"/>
    <property type="match status" value="1"/>
</dbReference>
<dbReference type="GO" id="GO:0004081">
    <property type="term" value="F:bis(5'-nucleosyl)-tetraphosphatase (asymmetrical) activity"/>
    <property type="evidence" value="ECO:0007669"/>
    <property type="project" value="UniProtKB-EC"/>
</dbReference>
<dbReference type="InterPro" id="IPR029052">
    <property type="entry name" value="Metallo-depent_PP-like"/>
</dbReference>
<dbReference type="OrthoDB" id="9779903at2"/>
<dbReference type="Gene3D" id="3.60.21.10">
    <property type="match status" value="1"/>
</dbReference>
<sequence length="258" mass="29034">MSFDRRKEKGPFDIIGDVHGCFDELTELLVKLGYHKQNASYRHPQGRRVIFLGDMGDRGPHCLKSIDLAMQMVHRGDALYVPGNHCKKLSKVLKGGNVQVKYGLEKTVEELAALSPPEREIFTNEFLSFYNAAHPYLILDDGNLVVAHAGIKEDMIGRLNKRVESFCLYGDPTGEVTPEGLPVRRDWAKHYSGKALVVYGHMPVEAPEFRNNTIDIDTGCAMGGKLTALRYPERQIVQVSAKEVYYLRPEMRALSATR</sequence>
<comment type="caution">
    <text evidence="2">The sequence shown here is derived from an EMBL/GenBank/DDBJ whole genome shotgun (WGS) entry which is preliminary data.</text>
</comment>
<keyword evidence="2" id="KW-0378">Hydrolase</keyword>
<dbReference type="InterPro" id="IPR041780">
    <property type="entry name" value="MPP_PrpE-like"/>
</dbReference>
<feature type="domain" description="Calcineurin-like phosphoesterase" evidence="1">
    <location>
        <begin position="11"/>
        <end position="205"/>
    </location>
</feature>
<gene>
    <name evidence="2" type="ORF">P378_04815</name>
</gene>
<dbReference type="InterPro" id="IPR050126">
    <property type="entry name" value="Ap4A_hydrolase"/>
</dbReference>
<dbReference type="EC" id="3.6.1.17" evidence="2"/>
<protein>
    <submittedName>
        <fullName evidence="2">Metallophosphatase</fullName>
        <ecNumber evidence="2">3.6.1.17</ecNumber>
    </submittedName>
</protein>
<reference evidence="2 3" key="1">
    <citation type="submission" date="2013-09" db="EMBL/GenBank/DDBJ databases">
        <title>Biodegradation of hydrocarbons in the deep terrestrial subsurface : characterization of a microbial consortium composed of two Desulfotomaculum species originating from a deep geological formation.</title>
        <authorList>
            <person name="Aullo T."/>
            <person name="Berlendis S."/>
            <person name="Lascourreges J.-F."/>
            <person name="Dessort D."/>
            <person name="Saint-Laurent S."/>
            <person name="Schraauwers B."/>
            <person name="Mas J."/>
            <person name="Magot M."/>
            <person name="Ranchou-Peyruse A."/>
        </authorList>
    </citation>
    <scope>NUCLEOTIDE SEQUENCE [LARGE SCALE GENOMIC DNA]</scope>
    <source>
        <strain evidence="2 3">Bs107</strain>
    </source>
</reference>
<dbReference type="Proteomes" id="UP000222564">
    <property type="component" value="Unassembled WGS sequence"/>
</dbReference>
<dbReference type="PANTHER" id="PTHR42850:SF7">
    <property type="entry name" value="BIS(5'-NUCLEOSYL)-TETRAPHOSPHATASE PRPE [ASYMMETRICAL]"/>
    <property type="match status" value="1"/>
</dbReference>
<dbReference type="RefSeq" id="WP_099082375.1">
    <property type="nucleotide sequence ID" value="NZ_AWQQ01000027.1"/>
</dbReference>
<evidence type="ECO:0000313" key="3">
    <source>
        <dbReference type="Proteomes" id="UP000222564"/>
    </source>
</evidence>
<dbReference type="InterPro" id="IPR004843">
    <property type="entry name" value="Calcineurin-like_PHP"/>
</dbReference>
<dbReference type="Pfam" id="PF00149">
    <property type="entry name" value="Metallophos"/>
    <property type="match status" value="1"/>
</dbReference>
<proteinExistence type="predicted"/>
<accession>A0A2C6MHL9</accession>
<dbReference type="GO" id="GO:0016791">
    <property type="term" value="F:phosphatase activity"/>
    <property type="evidence" value="ECO:0007669"/>
    <property type="project" value="TreeGrafter"/>
</dbReference>
<dbReference type="PANTHER" id="PTHR42850">
    <property type="entry name" value="METALLOPHOSPHOESTERASE"/>
    <property type="match status" value="1"/>
</dbReference>
<dbReference type="GO" id="GO:0005737">
    <property type="term" value="C:cytoplasm"/>
    <property type="evidence" value="ECO:0007669"/>
    <property type="project" value="TreeGrafter"/>
</dbReference>
<organism evidence="2 3">
    <name type="scientific">Desulforamulus profundi</name>
    <dbReference type="NCBI Taxonomy" id="1383067"/>
    <lineage>
        <taxon>Bacteria</taxon>
        <taxon>Bacillati</taxon>
        <taxon>Bacillota</taxon>
        <taxon>Clostridia</taxon>
        <taxon>Eubacteriales</taxon>
        <taxon>Peptococcaceae</taxon>
        <taxon>Desulforamulus</taxon>
    </lineage>
</organism>
<dbReference type="CDD" id="cd07423">
    <property type="entry name" value="MPP_Prp_like"/>
    <property type="match status" value="1"/>
</dbReference>
<dbReference type="EMBL" id="AWQQ01000027">
    <property type="protein sequence ID" value="PHJ39244.1"/>
    <property type="molecule type" value="Genomic_DNA"/>
</dbReference>
<keyword evidence="3" id="KW-1185">Reference proteome</keyword>
<evidence type="ECO:0000313" key="2">
    <source>
        <dbReference type="EMBL" id="PHJ39244.1"/>
    </source>
</evidence>
<evidence type="ECO:0000259" key="1">
    <source>
        <dbReference type="Pfam" id="PF00149"/>
    </source>
</evidence>
<name>A0A2C6MHL9_9FIRM</name>
<dbReference type="AlphaFoldDB" id="A0A2C6MHL9"/>
<dbReference type="InterPro" id="IPR006186">
    <property type="entry name" value="Ser/Thr-sp_prot-phosphatase"/>
</dbReference>